<keyword evidence="1" id="KW-0802">TPR repeat</keyword>
<feature type="repeat" description="TPR" evidence="1">
    <location>
        <begin position="141"/>
        <end position="174"/>
    </location>
</feature>
<dbReference type="InterPro" id="IPR019734">
    <property type="entry name" value="TPR_rpt"/>
</dbReference>
<feature type="signal peptide" evidence="2">
    <location>
        <begin position="1"/>
        <end position="29"/>
    </location>
</feature>
<dbReference type="Gene3D" id="1.25.40.10">
    <property type="entry name" value="Tetratricopeptide repeat domain"/>
    <property type="match status" value="2"/>
</dbReference>
<name>A0AB74UED7_9GAMM</name>
<feature type="chain" id="PRO_5044499869" evidence="2">
    <location>
        <begin position="30"/>
        <end position="272"/>
    </location>
</feature>
<dbReference type="SMART" id="SM00028">
    <property type="entry name" value="TPR"/>
    <property type="match status" value="3"/>
</dbReference>
<sequence length="272" mass="27667">MSSSTLSPTFALARVLATVVLGLTLTACAGGPTSAPSDDAGRLIQLADTVAQRGDPATAAALYARAIDQGDDAADVRLKLGNARLASGDDAGAAEAFRDALREQITLAPALLGLGTAQLRLGEPEAALKSLTPAAPVVNSVAAWSRLGAARALAGQSEAAVEAFARAAALAPNDLDVRTNLALAQALAGDAERASDGIRRIVDSPLAEPRHYRNALLVLVLAGRAAAAERLTIPDMRAAERTRLIAQAQRIAALPTPAARARALKLAQAAAG</sequence>
<dbReference type="AlphaFoldDB" id="A0AB74UED7"/>
<gene>
    <name evidence="3" type="ORF">ABV408_18600</name>
</gene>
<accession>A0AB74UED7</accession>
<evidence type="ECO:0000256" key="2">
    <source>
        <dbReference type="SAM" id="SignalP"/>
    </source>
</evidence>
<dbReference type="RefSeq" id="WP_353980361.1">
    <property type="nucleotide sequence ID" value="NZ_CP159578.1"/>
</dbReference>
<organism evidence="3">
    <name type="scientific">Salinicola endophyticus</name>
    <dbReference type="NCBI Taxonomy" id="1949083"/>
    <lineage>
        <taxon>Bacteria</taxon>
        <taxon>Pseudomonadati</taxon>
        <taxon>Pseudomonadota</taxon>
        <taxon>Gammaproteobacteria</taxon>
        <taxon>Oceanospirillales</taxon>
        <taxon>Halomonadaceae</taxon>
        <taxon>Salinicola</taxon>
    </lineage>
</organism>
<evidence type="ECO:0000313" key="3">
    <source>
        <dbReference type="EMBL" id="XCJ79428.1"/>
    </source>
</evidence>
<dbReference type="Pfam" id="PF13432">
    <property type="entry name" value="TPR_16"/>
    <property type="match status" value="2"/>
</dbReference>
<evidence type="ECO:0000256" key="1">
    <source>
        <dbReference type="PROSITE-ProRule" id="PRU00339"/>
    </source>
</evidence>
<proteinExistence type="predicted"/>
<reference evidence="3" key="1">
    <citation type="submission" date="2024-06" db="EMBL/GenBank/DDBJ databases">
        <title>Complete genome of Salinicola endophyticus HNIBRBA4755.</title>
        <authorList>
            <person name="Shin S.Y."/>
            <person name="Kang H."/>
            <person name="Song J."/>
        </authorList>
    </citation>
    <scope>NUCLEOTIDE SEQUENCE</scope>
    <source>
        <strain evidence="3">HNIBRBA4755</strain>
    </source>
</reference>
<dbReference type="EMBL" id="CP159578">
    <property type="protein sequence ID" value="XCJ79428.1"/>
    <property type="molecule type" value="Genomic_DNA"/>
</dbReference>
<keyword evidence="2" id="KW-0732">Signal</keyword>
<protein>
    <submittedName>
        <fullName evidence="3">Tetratricopeptide repeat protein</fullName>
    </submittedName>
</protein>
<dbReference type="SUPFAM" id="SSF48452">
    <property type="entry name" value="TPR-like"/>
    <property type="match status" value="1"/>
</dbReference>
<dbReference type="InterPro" id="IPR011990">
    <property type="entry name" value="TPR-like_helical_dom_sf"/>
</dbReference>
<dbReference type="PROSITE" id="PS50005">
    <property type="entry name" value="TPR"/>
    <property type="match status" value="1"/>
</dbReference>